<evidence type="ECO:0000313" key="2">
    <source>
        <dbReference type="Proteomes" id="UP000217758"/>
    </source>
</evidence>
<dbReference type="Proteomes" id="UP000217758">
    <property type="component" value="Chromosome"/>
</dbReference>
<keyword evidence="2" id="KW-1185">Reference proteome</keyword>
<dbReference type="RefSeq" id="WP_223213902.1">
    <property type="nucleotide sequence ID" value="NZ_AP014612.1"/>
</dbReference>
<proteinExistence type="predicted"/>
<dbReference type="AlphaFoldDB" id="A0A1L7LJL9"/>
<gene>
    <name evidence="1" type="ORF">SRT_10590</name>
</gene>
<dbReference type="EMBL" id="AP014612">
    <property type="protein sequence ID" value="BAQ24320.1"/>
    <property type="molecule type" value="Genomic_DNA"/>
</dbReference>
<organism evidence="1 2">
    <name type="scientific">Streptococcus troglodytae</name>
    <dbReference type="NCBI Taxonomy" id="1111760"/>
    <lineage>
        <taxon>Bacteria</taxon>
        <taxon>Bacillati</taxon>
        <taxon>Bacillota</taxon>
        <taxon>Bacilli</taxon>
        <taxon>Lactobacillales</taxon>
        <taxon>Streptococcaceae</taxon>
        <taxon>Streptococcus</taxon>
    </lineage>
</organism>
<evidence type="ECO:0000313" key="1">
    <source>
        <dbReference type="EMBL" id="BAQ24320.1"/>
    </source>
</evidence>
<sequence>MNSNLMKRNQILEKVHDNKLSIYEAEKMLKDLITGQLQEAKEDKSFLMYFQQEWVQIDSEPLQSTNNYCYLILDTDRSLYNELEKSANIQERKSFLPKEVSAFKRLLIQSIL</sequence>
<name>A0A1L7LJL9_9STRE</name>
<reference evidence="1 2" key="1">
    <citation type="journal article" date="2016" name="Microbiol. Immunol.">
        <title>Complete genome sequence of Streptococcus troglodytae TKU31 isolated from the oral cavity of a chimpanzee (Pan troglodytes).</title>
        <authorList>
            <person name="Okamoto M."/>
            <person name="Naito M."/>
            <person name="Miyanohara M."/>
            <person name="Imai S."/>
            <person name="Nomura Y."/>
            <person name="Saito W."/>
            <person name="Momoi Y."/>
            <person name="Takada K."/>
            <person name="Miyabe-Nishiwaki T."/>
            <person name="Tomonaga M."/>
            <person name="Hanada N."/>
        </authorList>
    </citation>
    <scope>NUCLEOTIDE SEQUENCE [LARGE SCALE GENOMIC DNA]</scope>
    <source>
        <strain evidence="2">TKU 31</strain>
    </source>
</reference>
<dbReference type="KEGG" id="strg:SRT_10590"/>
<accession>A0A1L7LJL9</accession>
<protein>
    <submittedName>
        <fullName evidence="1">Diguanylate cyclase/phosphodiesterase with PAS/PAC sensor(S)</fullName>
    </submittedName>
</protein>